<reference evidence="5" key="2">
    <citation type="submission" date="2025-05" db="UniProtKB">
        <authorList>
            <consortium name="EnsemblMetazoa"/>
        </authorList>
    </citation>
    <scope>IDENTIFICATION</scope>
    <source>
        <strain evidence="5">Foshan</strain>
    </source>
</reference>
<dbReference type="EnsemblMetazoa" id="AALFPA23_018344.R26924">
    <property type="protein sequence ID" value="AALFPA23_018344.P26924"/>
    <property type="gene ID" value="AALFPA23_018344"/>
</dbReference>
<reference evidence="6" key="1">
    <citation type="journal article" date="2015" name="Proc. Natl. Acad. Sci. U.S.A.">
        <title>Genome sequence of the Asian Tiger mosquito, Aedes albopictus, reveals insights into its biology, genetics, and evolution.</title>
        <authorList>
            <person name="Chen X.G."/>
            <person name="Jiang X."/>
            <person name="Gu J."/>
            <person name="Xu M."/>
            <person name="Wu Y."/>
            <person name="Deng Y."/>
            <person name="Zhang C."/>
            <person name="Bonizzoni M."/>
            <person name="Dermauw W."/>
            <person name="Vontas J."/>
            <person name="Armbruster P."/>
            <person name="Huang X."/>
            <person name="Yang Y."/>
            <person name="Zhang H."/>
            <person name="He W."/>
            <person name="Peng H."/>
            <person name="Liu Y."/>
            <person name="Wu K."/>
            <person name="Chen J."/>
            <person name="Lirakis M."/>
            <person name="Topalis P."/>
            <person name="Van Leeuwen T."/>
            <person name="Hall A.B."/>
            <person name="Jiang X."/>
            <person name="Thorpe C."/>
            <person name="Mueller R.L."/>
            <person name="Sun C."/>
            <person name="Waterhouse R.M."/>
            <person name="Yan G."/>
            <person name="Tu Z.J."/>
            <person name="Fang X."/>
            <person name="James A.A."/>
        </authorList>
    </citation>
    <scope>NUCLEOTIDE SEQUENCE [LARGE SCALE GENOMIC DNA]</scope>
    <source>
        <strain evidence="6">Foshan</strain>
    </source>
</reference>
<dbReference type="PANTHER" id="PTHR12480">
    <property type="entry name" value="ARGININE DEMETHYLASE AND LYSYL-HYDROXYLASE JMJD"/>
    <property type="match status" value="1"/>
</dbReference>
<name>A0ABM1ZGT9_AEDAL</name>
<evidence type="ECO:0000256" key="1">
    <source>
        <dbReference type="ARBA" id="ARBA00038068"/>
    </source>
</evidence>
<evidence type="ECO:0000256" key="3">
    <source>
        <dbReference type="ARBA" id="ARBA00082904"/>
    </source>
</evidence>
<evidence type="ECO:0000313" key="6">
    <source>
        <dbReference type="Proteomes" id="UP000069940"/>
    </source>
</evidence>
<proteinExistence type="inferred from homology"/>
<accession>A0ABM1ZGT9</accession>
<dbReference type="SUPFAM" id="SSF51197">
    <property type="entry name" value="Clavaminate synthase-like"/>
    <property type="match status" value="1"/>
</dbReference>
<sequence length="400" mass="47102">MASLTELEIGPTPATFPEVSFPVEITRLPASELSYGEFFSRFMQTNTAVIIGSVADRWKCFRRWVHRDRDDDAVDKVDVTYLKARIGNVTVPVADCGRQYYNAHEKRDMQFHEFLDYWADRKEEHSKMYLKDWHLREIMPQYRFYETPMFFGSDWLNEYLIDRKLDDYMFVYIGPKGTWTSFHADVFASYSWSTNIYGVKRWLLLPPGEEIKLKDKLGNFPFEISEELLKEKQVRYYDIRQTAGEAIFVPSGWYHQVQNLEDAISVNHNWFNGCNIANIWASLWAAYEQVVKEIDDCRDMDNFDEHCQLMLKASYGMNLEAFLDILEHVANKRIGTILGGVDVVHFDIYKLGKCHIQFDLMKIQDVLSSMHEQNMLLETLRLLTKVEENMDKIKSALRQF</sequence>
<dbReference type="PANTHER" id="PTHR12480:SF6">
    <property type="entry name" value="2-OXOGLUTARATE AND IRON-DEPENDENT OXYGENASE JMJD4"/>
    <property type="match status" value="1"/>
</dbReference>
<dbReference type="Gene3D" id="2.60.120.650">
    <property type="entry name" value="Cupin"/>
    <property type="match status" value="1"/>
</dbReference>
<dbReference type="Pfam" id="PF02373">
    <property type="entry name" value="JmjC"/>
    <property type="match status" value="1"/>
</dbReference>
<dbReference type="PROSITE" id="PS51184">
    <property type="entry name" value="JMJC"/>
    <property type="match status" value="1"/>
</dbReference>
<evidence type="ECO:0000256" key="2">
    <source>
        <dbReference type="ARBA" id="ARBA00047762"/>
    </source>
</evidence>
<evidence type="ECO:0000313" key="5">
    <source>
        <dbReference type="EnsemblMetazoa" id="AALFPA23_018344.P26924"/>
    </source>
</evidence>
<evidence type="ECO:0000259" key="4">
    <source>
        <dbReference type="PROSITE" id="PS51184"/>
    </source>
</evidence>
<keyword evidence="6" id="KW-1185">Reference proteome</keyword>
<dbReference type="InterPro" id="IPR050910">
    <property type="entry name" value="JMJD6_ArgDemeth/LysHydrox"/>
</dbReference>
<protein>
    <recommendedName>
        <fullName evidence="3">Jumonji domain-containing protein 4</fullName>
    </recommendedName>
</protein>
<dbReference type="GeneID" id="109430175"/>
<organism evidence="5 6">
    <name type="scientific">Aedes albopictus</name>
    <name type="common">Asian tiger mosquito</name>
    <name type="synonym">Stegomyia albopicta</name>
    <dbReference type="NCBI Taxonomy" id="7160"/>
    <lineage>
        <taxon>Eukaryota</taxon>
        <taxon>Metazoa</taxon>
        <taxon>Ecdysozoa</taxon>
        <taxon>Arthropoda</taxon>
        <taxon>Hexapoda</taxon>
        <taxon>Insecta</taxon>
        <taxon>Pterygota</taxon>
        <taxon>Neoptera</taxon>
        <taxon>Endopterygota</taxon>
        <taxon>Diptera</taxon>
        <taxon>Nematocera</taxon>
        <taxon>Culicoidea</taxon>
        <taxon>Culicidae</taxon>
        <taxon>Culicinae</taxon>
        <taxon>Aedini</taxon>
        <taxon>Aedes</taxon>
        <taxon>Stegomyia</taxon>
    </lineage>
</organism>
<dbReference type="Proteomes" id="UP000069940">
    <property type="component" value="Unassembled WGS sequence"/>
</dbReference>
<dbReference type="SMART" id="SM00558">
    <property type="entry name" value="JmjC"/>
    <property type="match status" value="1"/>
</dbReference>
<dbReference type="InterPro" id="IPR003347">
    <property type="entry name" value="JmjC_dom"/>
</dbReference>
<comment type="catalytic activity">
    <reaction evidence="2">
        <text>L-lysyl-[protein] + 2-oxoglutarate + O2 = 4-hydroxy-L-lysyl-[protein] + succinate + CO2</text>
        <dbReference type="Rhea" id="RHEA:57156"/>
        <dbReference type="Rhea" id="RHEA-COMP:9752"/>
        <dbReference type="Rhea" id="RHEA-COMP:15084"/>
        <dbReference type="ChEBI" id="CHEBI:15379"/>
        <dbReference type="ChEBI" id="CHEBI:16526"/>
        <dbReference type="ChEBI" id="CHEBI:16810"/>
        <dbReference type="ChEBI" id="CHEBI:29969"/>
        <dbReference type="ChEBI" id="CHEBI:30031"/>
        <dbReference type="ChEBI" id="CHEBI:141495"/>
    </reaction>
</comment>
<feature type="domain" description="JmjC" evidence="4">
    <location>
        <begin position="136"/>
        <end position="287"/>
    </location>
</feature>
<dbReference type="RefSeq" id="XP_019561772.2">
    <property type="nucleotide sequence ID" value="XM_019706227.3"/>
</dbReference>
<comment type="similarity">
    <text evidence="1">Belongs to the JMJD6 family.</text>
</comment>